<feature type="transmembrane region" description="Helical" evidence="1">
    <location>
        <begin position="359"/>
        <end position="381"/>
    </location>
</feature>
<feature type="transmembrane region" description="Helical" evidence="1">
    <location>
        <begin position="978"/>
        <end position="1003"/>
    </location>
</feature>
<keyword evidence="1" id="KW-0812">Transmembrane</keyword>
<feature type="transmembrane region" description="Helical" evidence="1">
    <location>
        <begin position="461"/>
        <end position="485"/>
    </location>
</feature>
<evidence type="ECO:0000256" key="1">
    <source>
        <dbReference type="SAM" id="Phobius"/>
    </source>
</evidence>
<dbReference type="Gene3D" id="3.30.70.1440">
    <property type="entry name" value="Multidrug efflux transporter AcrB pore domain"/>
    <property type="match status" value="1"/>
</dbReference>
<feature type="transmembrane region" description="Helical" evidence="1">
    <location>
        <begin position="952"/>
        <end position="972"/>
    </location>
</feature>
<dbReference type="SUPFAM" id="SSF82866">
    <property type="entry name" value="Multidrug efflux transporter AcrB transmembrane domain"/>
    <property type="match status" value="2"/>
</dbReference>
<dbReference type="PRINTS" id="PR00702">
    <property type="entry name" value="ACRIFLAVINRP"/>
</dbReference>
<dbReference type="PANTHER" id="PTHR32063:SF18">
    <property type="entry name" value="CATION EFFLUX SYSTEM PROTEIN"/>
    <property type="match status" value="1"/>
</dbReference>
<feature type="transmembrane region" description="Helical" evidence="1">
    <location>
        <begin position="521"/>
        <end position="541"/>
    </location>
</feature>
<feature type="transmembrane region" description="Helical" evidence="1">
    <location>
        <begin position="901"/>
        <end position="921"/>
    </location>
</feature>
<dbReference type="InterPro" id="IPR001036">
    <property type="entry name" value="Acrflvin-R"/>
</dbReference>
<accession>A0A7Y9FP71</accession>
<proteinExistence type="predicted"/>
<comment type="caution">
    <text evidence="2">The sequence shown here is derived from an EMBL/GenBank/DDBJ whole genome shotgun (WGS) entry which is preliminary data.</text>
</comment>
<sequence length="1013" mass="106647">MDRFNLSRWAVRQPALIGFLIALLFATGAAEFFALPRAEDPSFTLKEMIVAARWPGAAPDRMRSLVAGPIERKLRGTESLDFQQSYCVEGACVIQLALRDDAAKQRVPEIWQQVRREIADVAPDLPAGAQVSANDDYSDVYGYVFALTGADNRRLVQIAEQTRDAMLRLPGAAKAQIVGEVPRRLFVDVDAGRLAGMGIAPGQLAQALAQRAAVTPAGISESALRVPVRVDGAPDGIDALSGLSVATPAGPMRVGDLATVSNGHADPPDALVRHAGRPAVVLAIAMAPGADGLGFGAALRTTAAAIARTLPAGVRMTQVEDQSAVIREAIDAFMIKFFCALTVVLVVAFLTLGWRMGIVVALSVPLTLAIVALAMGAAGIGLERISLGALILSLGLLVDDAIISVEAMVVQMEKGAAREEAAAYAWTHTAFPMLTGTLLTIVGFLPVGFARSTTSEYADGIFWVTGTALIVSWIVAVVFTPYLGVRLLPAVPADRARHDPHDTPAYRRLRRIVGWCLDHRWLVVGATGALLLVSIAGTALVRQQFFPTSDRPELIVDVALRPGSAIGTTQAAVRRIEAAIGRDPDLHSIDSYIGEGTPRFYLPYGPALPNPARATLMLVATDLAARERLAARLATLHAAPAATLHVRRLSLGPSTGFPVQYRVIGPDPERLRAIAAQIVRVLRTTPGARDVQTDWGSPAPATQVHVDGAALARLGTDRSTLEGEIDALVSGRSAGEVLDGSKRIGIIVRAASRDRGDPGQLADLTIRTPAGAVPLRTMARIGTAMEQPIVWSRDGARCLTVQADMTGDVQAAQLVDAAEPRLAAIRAALPNGYRIEDGGDGELSAKANGAIYDLLPVTLAAMLLLLMIQLRSVGRTLLVLATAPLGIVGAVAALLVTGAPFGFVALLGLIALAGMIMRNAIILVDQVSRHEAEGMTVTQAIVAATVGRSRPVVLTALAAVLAFIPLCFNVFWGPMAIVMIGGLIGATIMTLVSLPALFALAFARHAAEETIDA</sequence>
<evidence type="ECO:0000313" key="2">
    <source>
        <dbReference type="EMBL" id="NYD90748.1"/>
    </source>
</evidence>
<feature type="transmembrane region" description="Helical" evidence="1">
    <location>
        <begin position="430"/>
        <end position="449"/>
    </location>
</feature>
<dbReference type="SUPFAM" id="SSF82714">
    <property type="entry name" value="Multidrug efflux transporter AcrB TolC docking domain, DN and DC subdomains"/>
    <property type="match status" value="2"/>
</dbReference>
<feature type="transmembrane region" description="Helical" evidence="1">
    <location>
        <begin position="387"/>
        <end position="409"/>
    </location>
</feature>
<reference evidence="2 3" key="2">
    <citation type="submission" date="2020-08" db="EMBL/GenBank/DDBJ databases">
        <title>The Agave Microbiome: Exploring the role of microbial communities in plant adaptations to desert environments.</title>
        <authorList>
            <person name="Partida-Martinez L.P."/>
        </authorList>
    </citation>
    <scope>NUCLEOTIDE SEQUENCE [LARGE SCALE GENOMIC DNA]</scope>
    <source>
        <strain evidence="2 3">AS2.3</strain>
    </source>
</reference>
<evidence type="ECO:0000313" key="3">
    <source>
        <dbReference type="Proteomes" id="UP000517753"/>
    </source>
</evidence>
<dbReference type="SUPFAM" id="SSF82693">
    <property type="entry name" value="Multidrug efflux transporter AcrB pore domain, PN1, PN2, PC1 and PC2 subdomains"/>
    <property type="match status" value="2"/>
</dbReference>
<dbReference type="GO" id="GO:0042910">
    <property type="term" value="F:xenobiotic transmembrane transporter activity"/>
    <property type="evidence" value="ECO:0007669"/>
    <property type="project" value="TreeGrafter"/>
</dbReference>
<dbReference type="AlphaFoldDB" id="A0A7Y9FP71"/>
<dbReference type="GO" id="GO:0005886">
    <property type="term" value="C:plasma membrane"/>
    <property type="evidence" value="ECO:0007669"/>
    <property type="project" value="TreeGrafter"/>
</dbReference>
<feature type="transmembrane region" description="Helical" evidence="1">
    <location>
        <begin position="333"/>
        <end position="352"/>
    </location>
</feature>
<organism evidence="2 3">
    <name type="scientific">Sphingomonas melonis</name>
    <dbReference type="NCBI Taxonomy" id="152682"/>
    <lineage>
        <taxon>Bacteria</taxon>
        <taxon>Pseudomonadati</taxon>
        <taxon>Pseudomonadota</taxon>
        <taxon>Alphaproteobacteria</taxon>
        <taxon>Sphingomonadales</taxon>
        <taxon>Sphingomonadaceae</taxon>
        <taxon>Sphingomonas</taxon>
    </lineage>
</organism>
<keyword evidence="1" id="KW-0472">Membrane</keyword>
<reference evidence="2 3" key="1">
    <citation type="submission" date="2020-07" db="EMBL/GenBank/DDBJ databases">
        <authorList>
            <person name="Partida-Martinez L."/>
            <person name="Huntemann M."/>
            <person name="Clum A."/>
            <person name="Wang J."/>
            <person name="Palaniappan K."/>
            <person name="Ritter S."/>
            <person name="Chen I.-M."/>
            <person name="Stamatis D."/>
            <person name="Reddy T."/>
            <person name="O'Malley R."/>
            <person name="Daum C."/>
            <person name="Shapiro N."/>
            <person name="Ivanova N."/>
            <person name="Kyrpides N."/>
            <person name="Woyke T."/>
        </authorList>
    </citation>
    <scope>NUCLEOTIDE SEQUENCE [LARGE SCALE GENOMIC DNA]</scope>
    <source>
        <strain evidence="2 3">AS2.3</strain>
    </source>
</reference>
<dbReference type="RefSeq" id="WP_179509181.1">
    <property type="nucleotide sequence ID" value="NZ_JACCBY010000003.1"/>
</dbReference>
<keyword evidence="3" id="KW-1185">Reference proteome</keyword>
<feature type="transmembrane region" description="Helical" evidence="1">
    <location>
        <begin position="877"/>
        <end position="895"/>
    </location>
</feature>
<protein>
    <submittedName>
        <fullName evidence="2">Multidrug efflux pump subunit AcrB</fullName>
    </submittedName>
</protein>
<dbReference type="Gene3D" id="3.30.70.1430">
    <property type="entry name" value="Multidrug efflux transporter AcrB pore domain"/>
    <property type="match status" value="2"/>
</dbReference>
<name>A0A7Y9FP71_9SPHN</name>
<dbReference type="Gene3D" id="3.30.70.1320">
    <property type="entry name" value="Multidrug efflux transporter AcrB pore domain like"/>
    <property type="match status" value="1"/>
</dbReference>
<dbReference type="InterPro" id="IPR027463">
    <property type="entry name" value="AcrB_DN_DC_subdom"/>
</dbReference>
<dbReference type="PANTHER" id="PTHR32063">
    <property type="match status" value="1"/>
</dbReference>
<dbReference type="Proteomes" id="UP000517753">
    <property type="component" value="Unassembled WGS sequence"/>
</dbReference>
<dbReference type="Gene3D" id="1.20.1640.10">
    <property type="entry name" value="Multidrug efflux transporter AcrB transmembrane domain"/>
    <property type="match status" value="2"/>
</dbReference>
<dbReference type="Gene3D" id="3.30.2090.10">
    <property type="entry name" value="Multidrug efflux transporter AcrB TolC docking domain, DN and DC subdomains"/>
    <property type="match status" value="2"/>
</dbReference>
<dbReference type="EMBL" id="JACCBY010000003">
    <property type="protein sequence ID" value="NYD90748.1"/>
    <property type="molecule type" value="Genomic_DNA"/>
</dbReference>
<dbReference type="Pfam" id="PF00873">
    <property type="entry name" value="ACR_tran"/>
    <property type="match status" value="1"/>
</dbReference>
<keyword evidence="1" id="KW-1133">Transmembrane helix</keyword>
<gene>
    <name evidence="2" type="ORF">HD841_002545</name>
</gene>